<feature type="compositionally biased region" description="Low complexity" evidence="5">
    <location>
        <begin position="174"/>
        <end position="213"/>
    </location>
</feature>
<dbReference type="Pfam" id="PF00628">
    <property type="entry name" value="PHD"/>
    <property type="match status" value="1"/>
</dbReference>
<dbReference type="Proteomes" id="UP000515158">
    <property type="component" value="Unplaced"/>
</dbReference>
<keyword evidence="7" id="KW-1185">Reference proteome</keyword>
<dbReference type="GeneID" id="117643530"/>
<proteinExistence type="predicted"/>
<reference evidence="8" key="1">
    <citation type="submission" date="2025-08" db="UniProtKB">
        <authorList>
            <consortium name="RefSeq"/>
        </authorList>
    </citation>
    <scope>IDENTIFICATION</scope>
    <source>
        <tissue evidence="8">Total insect</tissue>
    </source>
</reference>
<evidence type="ECO:0000256" key="5">
    <source>
        <dbReference type="SAM" id="MobiDB-lite"/>
    </source>
</evidence>
<feature type="compositionally biased region" description="Basic residues" evidence="5">
    <location>
        <begin position="228"/>
        <end position="241"/>
    </location>
</feature>
<dbReference type="InterPro" id="IPR013083">
    <property type="entry name" value="Znf_RING/FYVE/PHD"/>
</dbReference>
<evidence type="ECO:0000256" key="2">
    <source>
        <dbReference type="ARBA" id="ARBA00022771"/>
    </source>
</evidence>
<dbReference type="InterPro" id="IPR019786">
    <property type="entry name" value="Zinc_finger_PHD-type_CS"/>
</dbReference>
<name>A0A6P8YMH6_THRPL</name>
<evidence type="ECO:0000313" key="8">
    <source>
        <dbReference type="RefSeq" id="XP_034238350.1"/>
    </source>
</evidence>
<feature type="region of interest" description="Disordered" evidence="5">
    <location>
        <begin position="153"/>
        <end position="241"/>
    </location>
</feature>
<dbReference type="PROSITE" id="PS01359">
    <property type="entry name" value="ZF_PHD_1"/>
    <property type="match status" value="1"/>
</dbReference>
<accession>A0A6P8YMH6</accession>
<dbReference type="InParanoid" id="A0A6P8YMH6"/>
<feature type="region of interest" description="Disordered" evidence="5">
    <location>
        <begin position="60"/>
        <end position="80"/>
    </location>
</feature>
<keyword evidence="3" id="KW-0862">Zinc</keyword>
<protein>
    <submittedName>
        <fullName evidence="8">Integrator complex subunit 12-like isoform X1</fullName>
    </submittedName>
</protein>
<evidence type="ECO:0000313" key="7">
    <source>
        <dbReference type="Proteomes" id="UP000515158"/>
    </source>
</evidence>
<evidence type="ECO:0000256" key="1">
    <source>
        <dbReference type="ARBA" id="ARBA00022723"/>
    </source>
</evidence>
<dbReference type="OrthoDB" id="5846437at2759"/>
<organism evidence="8">
    <name type="scientific">Thrips palmi</name>
    <name type="common">Melon thrips</name>
    <dbReference type="NCBI Taxonomy" id="161013"/>
    <lineage>
        <taxon>Eukaryota</taxon>
        <taxon>Metazoa</taxon>
        <taxon>Ecdysozoa</taxon>
        <taxon>Arthropoda</taxon>
        <taxon>Hexapoda</taxon>
        <taxon>Insecta</taxon>
        <taxon>Pterygota</taxon>
        <taxon>Neoptera</taxon>
        <taxon>Paraneoptera</taxon>
        <taxon>Thysanoptera</taxon>
        <taxon>Terebrantia</taxon>
        <taxon>Thripoidea</taxon>
        <taxon>Thripidae</taxon>
        <taxon>Thrips</taxon>
    </lineage>
</organism>
<gene>
    <name evidence="8" type="primary">LOC117643530</name>
</gene>
<dbReference type="InterPro" id="IPR011011">
    <property type="entry name" value="Znf_FYVE_PHD"/>
</dbReference>
<dbReference type="Gene3D" id="3.30.40.10">
    <property type="entry name" value="Zinc/RING finger domain, C3HC4 (zinc finger)"/>
    <property type="match status" value="1"/>
</dbReference>
<feature type="domain" description="PHD-type" evidence="6">
    <location>
        <begin position="98"/>
        <end position="150"/>
    </location>
</feature>
<dbReference type="SMART" id="SM00249">
    <property type="entry name" value="PHD"/>
    <property type="match status" value="1"/>
</dbReference>
<dbReference type="InterPro" id="IPR001965">
    <property type="entry name" value="Znf_PHD"/>
</dbReference>
<feature type="compositionally biased region" description="Low complexity" evidence="5">
    <location>
        <begin position="61"/>
        <end position="80"/>
    </location>
</feature>
<dbReference type="AlphaFoldDB" id="A0A6P8YMH6"/>
<dbReference type="KEGG" id="tpal:117643530"/>
<dbReference type="RefSeq" id="XP_034238350.1">
    <property type="nucleotide sequence ID" value="XM_034382459.1"/>
</dbReference>
<keyword evidence="2 4" id="KW-0863">Zinc-finger</keyword>
<dbReference type="PROSITE" id="PS50016">
    <property type="entry name" value="ZF_PHD_2"/>
    <property type="match status" value="1"/>
</dbReference>
<evidence type="ECO:0000259" key="6">
    <source>
        <dbReference type="PROSITE" id="PS50016"/>
    </source>
</evidence>
<dbReference type="InterPro" id="IPR019787">
    <property type="entry name" value="Znf_PHD-finger"/>
</dbReference>
<evidence type="ECO:0000256" key="4">
    <source>
        <dbReference type="PROSITE-ProRule" id="PRU00146"/>
    </source>
</evidence>
<keyword evidence="1" id="KW-0479">Metal-binding</keyword>
<dbReference type="SUPFAM" id="SSF57903">
    <property type="entry name" value="FYVE/PHD zinc finger"/>
    <property type="match status" value="1"/>
</dbReference>
<sequence length="241" mass="25512">MAAFDPILARGVKLMLSNEPDAAEQLRAMLEEALRNKYGANIKLPSLSEVEESAERKLYDSASSSKVHSPSPLTALSDESSGSASADIDDSFCMNFTELSCVVCGQFNVGARNQLMECNSCQKLYHQDCHVPPVQELASSSWDCGDCAKKKQPKVKTESPVSGGKPVSFASLTSGKKGSSSSHKSSSKSSSSSSSSSSHKSSSKSSSSHSHSSSNKRHSSSSSSSHKSSSHHKSSSSRHSK</sequence>
<dbReference type="GO" id="GO:0008270">
    <property type="term" value="F:zinc ion binding"/>
    <property type="evidence" value="ECO:0007669"/>
    <property type="project" value="UniProtKB-KW"/>
</dbReference>
<evidence type="ECO:0000256" key="3">
    <source>
        <dbReference type="ARBA" id="ARBA00022833"/>
    </source>
</evidence>